<organism evidence="2 3">
    <name type="scientific">Bacillus benzoevorans</name>
    <dbReference type="NCBI Taxonomy" id="1456"/>
    <lineage>
        <taxon>Bacteria</taxon>
        <taxon>Bacillati</taxon>
        <taxon>Bacillota</taxon>
        <taxon>Bacilli</taxon>
        <taxon>Bacillales</taxon>
        <taxon>Bacillaceae</taxon>
        <taxon>Bacillus</taxon>
    </lineage>
</organism>
<sequence>MEKEEFIELISEKMKPVRTEQGFSQEKMAEILGISKKTLVQIEKRRTNCNWTTVVAVCALFNRSESLLSVIGDDPIDFVQLIAQDSDAAPQEKTLGGKVWWKEIENLGDFRLQQNLISNHFRILDDENYRWFSSFDQDEAIKRLNELHFGK</sequence>
<keyword evidence="3" id="KW-1185">Reference proteome</keyword>
<keyword evidence="2" id="KW-0238">DNA-binding</keyword>
<dbReference type="RefSeq" id="WP_184524262.1">
    <property type="nucleotide sequence ID" value="NZ_JACHGK010000003.1"/>
</dbReference>
<feature type="domain" description="HTH cro/C1-type" evidence="1">
    <location>
        <begin position="18"/>
        <end position="68"/>
    </location>
</feature>
<evidence type="ECO:0000313" key="2">
    <source>
        <dbReference type="EMBL" id="MBB6444842.1"/>
    </source>
</evidence>
<evidence type="ECO:0000313" key="3">
    <source>
        <dbReference type="Proteomes" id="UP000531594"/>
    </source>
</evidence>
<gene>
    <name evidence="2" type="ORF">HNR53_001451</name>
</gene>
<protein>
    <submittedName>
        <fullName evidence="2">DNA-binding XRE family transcriptional regulator</fullName>
    </submittedName>
</protein>
<dbReference type="SMART" id="SM00530">
    <property type="entry name" value="HTH_XRE"/>
    <property type="match status" value="1"/>
</dbReference>
<dbReference type="SUPFAM" id="SSF47413">
    <property type="entry name" value="lambda repressor-like DNA-binding domains"/>
    <property type="match status" value="1"/>
</dbReference>
<reference evidence="2 3" key="1">
    <citation type="submission" date="2020-08" db="EMBL/GenBank/DDBJ databases">
        <title>Genomic Encyclopedia of Type Strains, Phase IV (KMG-IV): sequencing the most valuable type-strain genomes for metagenomic binning, comparative biology and taxonomic classification.</title>
        <authorList>
            <person name="Goeker M."/>
        </authorList>
    </citation>
    <scope>NUCLEOTIDE SEQUENCE [LARGE SCALE GENOMIC DNA]</scope>
    <source>
        <strain evidence="2 3">DSM 5391</strain>
    </source>
</reference>
<dbReference type="Pfam" id="PF01381">
    <property type="entry name" value="HTH_3"/>
    <property type="match status" value="1"/>
</dbReference>
<dbReference type="InterPro" id="IPR010982">
    <property type="entry name" value="Lambda_DNA-bd_dom_sf"/>
</dbReference>
<dbReference type="GO" id="GO:0003677">
    <property type="term" value="F:DNA binding"/>
    <property type="evidence" value="ECO:0007669"/>
    <property type="project" value="UniProtKB-KW"/>
</dbReference>
<accession>A0A7X0HS42</accession>
<dbReference type="EMBL" id="JACHGK010000003">
    <property type="protein sequence ID" value="MBB6444842.1"/>
    <property type="molecule type" value="Genomic_DNA"/>
</dbReference>
<dbReference type="PROSITE" id="PS50943">
    <property type="entry name" value="HTH_CROC1"/>
    <property type="match status" value="1"/>
</dbReference>
<dbReference type="InterPro" id="IPR001387">
    <property type="entry name" value="Cro/C1-type_HTH"/>
</dbReference>
<name>A0A7X0HS42_9BACI</name>
<dbReference type="Gene3D" id="1.10.260.40">
    <property type="entry name" value="lambda repressor-like DNA-binding domains"/>
    <property type="match status" value="1"/>
</dbReference>
<dbReference type="Proteomes" id="UP000531594">
    <property type="component" value="Unassembled WGS sequence"/>
</dbReference>
<proteinExistence type="predicted"/>
<dbReference type="AlphaFoldDB" id="A0A7X0HS42"/>
<evidence type="ECO:0000259" key="1">
    <source>
        <dbReference type="PROSITE" id="PS50943"/>
    </source>
</evidence>
<comment type="caution">
    <text evidence="2">The sequence shown here is derived from an EMBL/GenBank/DDBJ whole genome shotgun (WGS) entry which is preliminary data.</text>
</comment>
<dbReference type="CDD" id="cd00093">
    <property type="entry name" value="HTH_XRE"/>
    <property type="match status" value="1"/>
</dbReference>